<dbReference type="SUPFAM" id="SSF50621">
    <property type="entry name" value="Alanine racemase C-terminal domain-like"/>
    <property type="match status" value="1"/>
</dbReference>
<evidence type="ECO:0000256" key="8">
    <source>
        <dbReference type="ARBA" id="ARBA00022842"/>
    </source>
</evidence>
<dbReference type="InterPro" id="IPR022653">
    <property type="entry name" value="De-COase2_pyr-phos_BS"/>
</dbReference>
<dbReference type="InterPro" id="IPR040634">
    <property type="entry name" value="Arg_decarb_HB"/>
</dbReference>
<dbReference type="InterPro" id="IPR002985">
    <property type="entry name" value="Arg_decrbxlase"/>
</dbReference>
<evidence type="ECO:0000256" key="14">
    <source>
        <dbReference type="PIRSR" id="PIRSR001336-50"/>
    </source>
</evidence>
<evidence type="ECO:0000256" key="2">
    <source>
        <dbReference type="ARBA" id="ARBA00001946"/>
    </source>
</evidence>
<dbReference type="InterPro" id="IPR009006">
    <property type="entry name" value="Ala_racemase/Decarboxylase_C"/>
</dbReference>
<keyword evidence="9 14" id="KW-0663">Pyridoxal phosphate</keyword>
<evidence type="ECO:0000256" key="9">
    <source>
        <dbReference type="ARBA" id="ARBA00022898"/>
    </source>
</evidence>
<feature type="domain" description="Arginine decarboxylase C-terminal helical" evidence="18">
    <location>
        <begin position="564"/>
        <end position="617"/>
    </location>
</feature>
<evidence type="ECO:0000256" key="15">
    <source>
        <dbReference type="PIRSR" id="PIRSR600183-50"/>
    </source>
</evidence>
<comment type="cofactor">
    <cofactor evidence="2">
        <name>Mg(2+)</name>
        <dbReference type="ChEBI" id="CHEBI:18420"/>
    </cofactor>
</comment>
<dbReference type="InterPro" id="IPR029066">
    <property type="entry name" value="PLP-binding_barrel"/>
</dbReference>
<dbReference type="InterPro" id="IPR041128">
    <property type="entry name" value="Arg_decarbox_C"/>
</dbReference>
<accession>A0A6C2UJ04</accession>
<evidence type="ECO:0000256" key="5">
    <source>
        <dbReference type="ARBA" id="ARBA00012426"/>
    </source>
</evidence>
<dbReference type="GO" id="GO:0046872">
    <property type="term" value="F:metal ion binding"/>
    <property type="evidence" value="ECO:0007669"/>
    <property type="project" value="UniProtKB-KW"/>
</dbReference>
<dbReference type="PANTHER" id="PTHR43295">
    <property type="entry name" value="ARGININE DECARBOXYLASE"/>
    <property type="match status" value="1"/>
</dbReference>
<evidence type="ECO:0000259" key="18">
    <source>
        <dbReference type="Pfam" id="PF17944"/>
    </source>
</evidence>
<comment type="similarity">
    <text evidence="4">Belongs to the Orn/Lys/Arg decarboxylase class-II family. SpeA subfamily.</text>
</comment>
<dbReference type="Pfam" id="PF17810">
    <property type="entry name" value="Arg_decarb_HB"/>
    <property type="match status" value="1"/>
</dbReference>
<dbReference type="GO" id="GO:0008295">
    <property type="term" value="P:spermidine biosynthetic process"/>
    <property type="evidence" value="ECO:0007669"/>
    <property type="project" value="UniProtKB-UniRule"/>
</dbReference>
<evidence type="ECO:0000256" key="4">
    <source>
        <dbReference type="ARBA" id="ARBA00008357"/>
    </source>
</evidence>
<dbReference type="PROSITE" id="PS00878">
    <property type="entry name" value="ODR_DC_2_1"/>
    <property type="match status" value="1"/>
</dbReference>
<feature type="domain" description="Orn/DAP/Arg decarboxylase 2 N-terminal" evidence="16">
    <location>
        <begin position="62"/>
        <end position="330"/>
    </location>
</feature>
<proteinExistence type="inferred from homology"/>
<dbReference type="InterPro" id="IPR000183">
    <property type="entry name" value="Orn/DAP/Arg_de-COase"/>
</dbReference>
<dbReference type="Gene3D" id="3.20.20.10">
    <property type="entry name" value="Alanine racemase"/>
    <property type="match status" value="1"/>
</dbReference>
<dbReference type="GO" id="GO:0006527">
    <property type="term" value="P:L-arginine catabolic process"/>
    <property type="evidence" value="ECO:0007669"/>
    <property type="project" value="InterPro"/>
</dbReference>
<keyword evidence="7" id="KW-0210">Decarboxylase</keyword>
<dbReference type="EMBL" id="CAAHFH010000001">
    <property type="protein sequence ID" value="VGO19863.1"/>
    <property type="molecule type" value="Genomic_DNA"/>
</dbReference>
<protein>
    <recommendedName>
        <fullName evidence="5 13">Arginine decarboxylase</fullName>
        <ecNumber evidence="5 13">4.1.1.19</ecNumber>
    </recommendedName>
</protein>
<dbReference type="NCBIfam" id="TIGR01273">
    <property type="entry name" value="speA"/>
    <property type="match status" value="1"/>
</dbReference>
<evidence type="ECO:0000259" key="16">
    <source>
        <dbReference type="Pfam" id="PF02784"/>
    </source>
</evidence>
<dbReference type="PRINTS" id="PR01179">
    <property type="entry name" value="ODADCRBXLASE"/>
</dbReference>
<dbReference type="Pfam" id="PF02784">
    <property type="entry name" value="Orn_Arg_deC_N"/>
    <property type="match status" value="1"/>
</dbReference>
<reference evidence="19 20" key="1">
    <citation type="submission" date="2019-04" db="EMBL/GenBank/DDBJ databases">
        <authorList>
            <person name="Van Vliet M D."/>
        </authorList>
    </citation>
    <scope>NUCLEOTIDE SEQUENCE [LARGE SCALE GENOMIC DNA]</scope>
    <source>
        <strain evidence="19 20">F21</strain>
    </source>
</reference>
<dbReference type="Gene3D" id="1.20.58.930">
    <property type="match status" value="1"/>
</dbReference>
<dbReference type="Proteomes" id="UP000346198">
    <property type="component" value="Unassembled WGS sequence"/>
</dbReference>
<feature type="domain" description="Arginine decarboxylase helical bundle" evidence="17">
    <location>
        <begin position="356"/>
        <end position="436"/>
    </location>
</feature>
<organism evidence="19 20">
    <name type="scientific">Pontiella sulfatireligans</name>
    <dbReference type="NCBI Taxonomy" id="2750658"/>
    <lineage>
        <taxon>Bacteria</taxon>
        <taxon>Pseudomonadati</taxon>
        <taxon>Kiritimatiellota</taxon>
        <taxon>Kiritimatiellia</taxon>
        <taxon>Kiritimatiellales</taxon>
        <taxon>Pontiellaceae</taxon>
        <taxon>Pontiella</taxon>
    </lineage>
</organism>
<evidence type="ECO:0000259" key="17">
    <source>
        <dbReference type="Pfam" id="PF17810"/>
    </source>
</evidence>
<evidence type="ECO:0000256" key="11">
    <source>
        <dbReference type="ARBA" id="ARBA00023115"/>
    </source>
</evidence>
<evidence type="ECO:0000256" key="7">
    <source>
        <dbReference type="ARBA" id="ARBA00022793"/>
    </source>
</evidence>
<feature type="modified residue" description="N6-(pyridoxal phosphate)lysine" evidence="14">
    <location>
        <position position="88"/>
    </location>
</feature>
<name>A0A6C2UJ04_9BACT</name>
<dbReference type="InterPro" id="IPR022644">
    <property type="entry name" value="De-COase2_N"/>
</dbReference>
<dbReference type="CDD" id="cd06830">
    <property type="entry name" value="PLPDE_III_ADC"/>
    <property type="match status" value="1"/>
</dbReference>
<keyword evidence="8" id="KW-0460">Magnesium</keyword>
<keyword evidence="12" id="KW-0456">Lyase</keyword>
<dbReference type="EC" id="4.1.1.19" evidence="5 13"/>
<dbReference type="PRINTS" id="PR01180">
    <property type="entry name" value="ARGDCRBXLASE"/>
</dbReference>
<keyword evidence="11" id="KW-0620">Polyamine biosynthesis</keyword>
<evidence type="ECO:0000313" key="20">
    <source>
        <dbReference type="Proteomes" id="UP000346198"/>
    </source>
</evidence>
<dbReference type="Gene3D" id="2.40.37.10">
    <property type="entry name" value="Lyase, Ornithine Decarboxylase, Chain A, domain 1"/>
    <property type="match status" value="1"/>
</dbReference>
<dbReference type="SUPFAM" id="SSF51419">
    <property type="entry name" value="PLP-binding barrel"/>
    <property type="match status" value="1"/>
</dbReference>
<feature type="active site" description="Proton donor" evidence="15">
    <location>
        <position position="487"/>
    </location>
</feature>
<dbReference type="PANTHER" id="PTHR43295:SF9">
    <property type="entry name" value="BIOSYNTHETIC ARGININE DECARBOXYLASE"/>
    <property type="match status" value="1"/>
</dbReference>
<evidence type="ECO:0000256" key="10">
    <source>
        <dbReference type="ARBA" id="ARBA00023066"/>
    </source>
</evidence>
<keyword evidence="20" id="KW-1185">Reference proteome</keyword>
<comment type="cofactor">
    <cofactor evidence="1 14">
        <name>pyridoxal 5'-phosphate</name>
        <dbReference type="ChEBI" id="CHEBI:597326"/>
    </cofactor>
</comment>
<dbReference type="Pfam" id="PF17944">
    <property type="entry name" value="Arg_decarbox_C"/>
    <property type="match status" value="1"/>
</dbReference>
<evidence type="ECO:0000256" key="12">
    <source>
        <dbReference type="ARBA" id="ARBA00023239"/>
    </source>
</evidence>
<evidence type="ECO:0000256" key="1">
    <source>
        <dbReference type="ARBA" id="ARBA00001933"/>
    </source>
</evidence>
<dbReference type="GO" id="GO:0008792">
    <property type="term" value="F:arginine decarboxylase activity"/>
    <property type="evidence" value="ECO:0007669"/>
    <property type="project" value="UniProtKB-UniRule"/>
</dbReference>
<evidence type="ECO:0000256" key="6">
    <source>
        <dbReference type="ARBA" id="ARBA00022723"/>
    </source>
</evidence>
<dbReference type="NCBIfam" id="NF003763">
    <property type="entry name" value="PRK05354.1"/>
    <property type="match status" value="1"/>
</dbReference>
<evidence type="ECO:0000313" key="19">
    <source>
        <dbReference type="EMBL" id="VGO19863.1"/>
    </source>
</evidence>
<sequence>MYGINNWGAGYFSVSDSGEVIVHPHANGTGVSLRKIVDGLIDRGLNMPVLLRFSDILDSRIKQLHESFAQAIAQFEYKGHYRGVYPIKVNQQQQVLEEIAEFGARYRHGFEAGSKAELIAAVSFMKNSEAYLVCNGYKDAEFVDLGLLARKMGIQSVFVVESPSELELIIERSKALEIEPIIGVRLKLSTQASGHWNHSGGERSVFGLNPSQVCDLVDRLREAEMLDCLQLLHYHVGSQIPNIRGIREAVVEACRVYTGLVHEGAPMGILDLGGGLAVDYDGSHADTATSRNYGLDEYCAAIIENMVSTLNEAEIPHPDIITESGRAIVAYYSVLLFNILDESRFEIQELPKQLGDDANELLVNLMEVVRVLETKNAQECYHDAFYYRDEIHQRFKHGTMTLRERAMAGEIFWHIVTRISKLTKEMEFVPDELQKLPSMLADIYYGNFSLFQSLPDVWAIDQLFPIMPIHRLEEKPSREVVLADITCDCDGKVDRFVGQYTTSDTLPLHNLTDEEYYLGVFLVGAYQETLGDLHNLLGDTNVATVEVGRDGHLRYTREIEGDSVADVLSYVEYDPKRVIRSIRKQAEEAVRTDSITARDRRRIMEAFENGMRGYTYFER</sequence>
<evidence type="ECO:0000256" key="13">
    <source>
        <dbReference type="NCBIfam" id="TIGR01273"/>
    </source>
</evidence>
<gene>
    <name evidence="19" type="primary">speA</name>
    <name evidence="19" type="ORF">SCARR_01923</name>
</gene>
<dbReference type="PIRSF" id="PIRSF001336">
    <property type="entry name" value="Arg_decrbxlase"/>
    <property type="match status" value="1"/>
</dbReference>
<keyword evidence="6" id="KW-0479">Metal-binding</keyword>
<dbReference type="Gene3D" id="1.10.287.3440">
    <property type="match status" value="1"/>
</dbReference>
<dbReference type="AlphaFoldDB" id="A0A6C2UJ04"/>
<evidence type="ECO:0000256" key="3">
    <source>
        <dbReference type="ARBA" id="ARBA00002257"/>
    </source>
</evidence>
<keyword evidence="10" id="KW-0745">Spermidine biosynthesis</keyword>
<comment type="function">
    <text evidence="3">Catalyzes the biosynthesis of agmatine from arginine.</text>
</comment>